<keyword evidence="2" id="KW-0808">Transferase</keyword>
<sequence length="399" mass="44956">MNVWYMHPYAGTPKTGMSFRPYYISQELSKLGLDTTVISSSYHHLSQRKGNLIGCNTLENQKYYFVKNNEYKGNGIGRVLNMLRYGIGMFGLSFHRFAKNNKPNVIIVSTAHPFHIFAAKYYADKYSAKLILEVRDIWPMSLNELAGLSPNHPLSRLIEITQNYAYKVCDHCVSLLANSEEYFQSKGLPSNSFSYIPNGIELGMSESHKHDIIDKIRNDLSGYDLSIGYTGAIGVPNNLMPLIKAADELSKSNVAIVLVGDGVLKEEIEQYVSKNAIDNVFIYDPVPKSVIPSVIGVFDIMFINAKPSKIYRYGISPNKIFDYMLQDKVVLNGIDAPNNPLTECGSELYFSSESPSDIVSKVLEFKCSPYSVKTSDLVLEQYSYRSLALKYKRVIESIR</sequence>
<dbReference type="InterPro" id="IPR028098">
    <property type="entry name" value="Glyco_trans_4-like_N"/>
</dbReference>
<dbReference type="RefSeq" id="WP_062662911.1">
    <property type="nucleotide sequence ID" value="NZ_FIZX01000001.1"/>
</dbReference>
<protein>
    <submittedName>
        <fullName evidence="2">Putative glycosyl transferase</fullName>
    </submittedName>
</protein>
<dbReference type="CDD" id="cd03794">
    <property type="entry name" value="GT4_WbuB-like"/>
    <property type="match status" value="1"/>
</dbReference>
<reference evidence="3" key="1">
    <citation type="submission" date="2016-02" db="EMBL/GenBank/DDBJ databases">
        <authorList>
            <person name="Rodrigo-Torres Lidia"/>
            <person name="Arahal R.David."/>
        </authorList>
    </citation>
    <scope>NUCLEOTIDE SEQUENCE [LARGE SCALE GENOMIC DNA]</scope>
    <source>
        <strain evidence="3">CECT 9029</strain>
    </source>
</reference>
<dbReference type="GO" id="GO:0016757">
    <property type="term" value="F:glycosyltransferase activity"/>
    <property type="evidence" value="ECO:0007669"/>
    <property type="project" value="UniProtKB-ARBA"/>
</dbReference>
<keyword evidence="3" id="KW-1185">Reference proteome</keyword>
<name>A0A128F0U6_9GAMM</name>
<evidence type="ECO:0000313" key="3">
    <source>
        <dbReference type="Proteomes" id="UP000071641"/>
    </source>
</evidence>
<accession>A0A128F0U6</accession>
<dbReference type="STRING" id="1796497.GCE9029_01898"/>
<dbReference type="OrthoDB" id="9787293at2"/>
<dbReference type="Gene3D" id="3.40.50.2000">
    <property type="entry name" value="Glycogen Phosphorylase B"/>
    <property type="match status" value="2"/>
</dbReference>
<evidence type="ECO:0000313" key="2">
    <source>
        <dbReference type="EMBL" id="CZF80165.1"/>
    </source>
</evidence>
<evidence type="ECO:0000259" key="1">
    <source>
        <dbReference type="Pfam" id="PF13439"/>
    </source>
</evidence>
<dbReference type="EMBL" id="FIZX01000001">
    <property type="protein sequence ID" value="CZF80165.1"/>
    <property type="molecule type" value="Genomic_DNA"/>
</dbReference>
<proteinExistence type="predicted"/>
<dbReference type="Pfam" id="PF13439">
    <property type="entry name" value="Glyco_transf_4"/>
    <property type="match status" value="1"/>
</dbReference>
<feature type="domain" description="Glycosyltransferase subfamily 4-like N-terminal" evidence="1">
    <location>
        <begin position="21"/>
        <end position="202"/>
    </location>
</feature>
<dbReference type="SUPFAM" id="SSF53756">
    <property type="entry name" value="UDP-Glycosyltransferase/glycogen phosphorylase"/>
    <property type="match status" value="1"/>
</dbReference>
<organism evidence="2 3">
    <name type="scientific">Grimontia celer</name>
    <dbReference type="NCBI Taxonomy" id="1796497"/>
    <lineage>
        <taxon>Bacteria</taxon>
        <taxon>Pseudomonadati</taxon>
        <taxon>Pseudomonadota</taxon>
        <taxon>Gammaproteobacteria</taxon>
        <taxon>Vibrionales</taxon>
        <taxon>Vibrionaceae</taxon>
        <taxon>Grimontia</taxon>
    </lineage>
</organism>
<gene>
    <name evidence="2" type="ORF">GCE9029_01898</name>
</gene>
<dbReference type="Proteomes" id="UP000071641">
    <property type="component" value="Unassembled WGS sequence"/>
</dbReference>
<dbReference type="AlphaFoldDB" id="A0A128F0U6"/>